<feature type="coiled-coil region" evidence="1">
    <location>
        <begin position="930"/>
        <end position="957"/>
    </location>
</feature>
<dbReference type="AlphaFoldDB" id="A0A8H7ZXQ5"/>
<feature type="region of interest" description="Disordered" evidence="2">
    <location>
        <begin position="284"/>
        <end position="314"/>
    </location>
</feature>
<feature type="compositionally biased region" description="Pro residues" evidence="2">
    <location>
        <begin position="1013"/>
        <end position="1026"/>
    </location>
</feature>
<organism evidence="3 4">
    <name type="scientific">Olpidium bornovanus</name>
    <dbReference type="NCBI Taxonomy" id="278681"/>
    <lineage>
        <taxon>Eukaryota</taxon>
        <taxon>Fungi</taxon>
        <taxon>Fungi incertae sedis</taxon>
        <taxon>Olpidiomycota</taxon>
        <taxon>Olpidiomycotina</taxon>
        <taxon>Olpidiomycetes</taxon>
        <taxon>Olpidiales</taxon>
        <taxon>Olpidiaceae</taxon>
        <taxon>Olpidium</taxon>
    </lineage>
</organism>
<feature type="compositionally biased region" description="Basic and acidic residues" evidence="2">
    <location>
        <begin position="199"/>
        <end position="209"/>
    </location>
</feature>
<feature type="coiled-coil region" evidence="1">
    <location>
        <begin position="764"/>
        <end position="903"/>
    </location>
</feature>
<feature type="compositionally biased region" description="Basic and acidic residues" evidence="2">
    <location>
        <begin position="537"/>
        <end position="555"/>
    </location>
</feature>
<evidence type="ECO:0000256" key="2">
    <source>
        <dbReference type="SAM" id="MobiDB-lite"/>
    </source>
</evidence>
<dbReference type="Proteomes" id="UP000673691">
    <property type="component" value="Unassembled WGS sequence"/>
</dbReference>
<name>A0A8H7ZXQ5_9FUNG</name>
<proteinExistence type="predicted"/>
<sequence>MPQDPPLRRPRLAAAQAPPPRAGIRPARPTRSIRTDGSRSGRSEAGTVRSGENGEQPPVPQQVKFAYIEASTANRTSLMPTDAPPPLRSVGAAGGGGPAENEEKEAAVNMVNVKPVTASLRMSTGTSLGVKIVKPGRTTPVIPEDDETGPGDAAASDGGRRTGRPRAAASENAVGNGEDDTPSSATSLRTRMTALRPKFRADAAVERRSGRQPMAADTPAAQLRDDEIDSQAASDSTYTGYTNSQWRALLERRDREIASLRTELEEAVTRSDILSIEKRKLEEALQNRQGDERDRDSGLGSSTATERKRGDEKMITTLNRQLDAAEEEIREYKDRLQKVMADDGVRRQLNDALARLKTSEAALQSGREKLEKSERAVNDLSDRLAETERELEGSRAALKNLEDGGGDVQQMDREIARERRLREEAEDECDALRAMMKDMSSRTRTPRRMDNGASPEALMRKNEELQEQLTQSMVDVASLRRQNEEVAQSLRAAWRLLRTVENLDIDEGDDRSREEFSVEAFVRRARRMASSYLDMKSAVDESSKRRSQESSRSSRDAALADQQSAEIQRLKEDLQNVRDSADREIEDMVTQMAKFKKEAAASAQQAAGAAELKEQLQQMRKRSENEVGRLQDQVEQLTDELDEARRGSGRDAERLAQQAAEAARAHEEEMASMEERMLTVKEQFARELAEVEGELGDADARAEGLSAKLEAALAEAAEKEAKTQELLARVAVLEQEAKISAEQAERMMGEYRSASEFEQVGEDLQRVKGQLKTLTQRYRDLEADYADQQDELDRLQKGGGGSRADAREQEALLAELDDARRDAADRKAEAEGLRAEYAAREEEMLQRQAELEQELDAILKQFDSVVSRSTDEGERASRLAGEVDALRARVQELEEQLSEGQLKALGDRAGNAKSGAALRQEFGKLIDGIRAEQSKERRRQDAERRRLEDSVRQLKRDREVDLFNRSTKSVQTVGHTLFLFLHLILSAPGGGGGLGTSASAEKRDGLPATARHPPFPTPPPSRFLFL</sequence>
<feature type="region of interest" description="Disordered" evidence="2">
    <location>
        <begin position="992"/>
        <end position="1026"/>
    </location>
</feature>
<accession>A0A8H7ZXQ5</accession>
<evidence type="ECO:0000313" key="4">
    <source>
        <dbReference type="Proteomes" id="UP000673691"/>
    </source>
</evidence>
<dbReference type="OrthoDB" id="5569911at2759"/>
<feature type="coiled-coil region" evidence="1">
    <location>
        <begin position="250"/>
        <end position="284"/>
    </location>
</feature>
<dbReference type="EMBL" id="JAEFCI010003893">
    <property type="protein sequence ID" value="KAG5461280.1"/>
    <property type="molecule type" value="Genomic_DNA"/>
</dbReference>
<gene>
    <name evidence="3" type="ORF">BJ554DRAFT_6548</name>
</gene>
<protein>
    <submittedName>
        <fullName evidence="3">Uncharacterized protein</fullName>
    </submittedName>
</protein>
<reference evidence="3 4" key="1">
    <citation type="journal article" name="Sci. Rep.">
        <title>Genome-scale phylogenetic analyses confirm Olpidium as the closest living zoosporic fungus to the non-flagellated, terrestrial fungi.</title>
        <authorList>
            <person name="Chang Y."/>
            <person name="Rochon D."/>
            <person name="Sekimoto S."/>
            <person name="Wang Y."/>
            <person name="Chovatia M."/>
            <person name="Sandor L."/>
            <person name="Salamov A."/>
            <person name="Grigoriev I.V."/>
            <person name="Stajich J.E."/>
            <person name="Spatafora J.W."/>
        </authorList>
    </citation>
    <scope>NUCLEOTIDE SEQUENCE [LARGE SCALE GENOMIC DNA]</scope>
    <source>
        <strain evidence="3">S191</strain>
    </source>
</reference>
<feature type="compositionally biased region" description="Basic and acidic residues" evidence="2">
    <location>
        <begin position="284"/>
        <end position="297"/>
    </location>
</feature>
<dbReference type="Gene3D" id="1.10.287.1490">
    <property type="match status" value="1"/>
</dbReference>
<feature type="compositionally biased region" description="Low complexity" evidence="2">
    <location>
        <begin position="12"/>
        <end position="29"/>
    </location>
</feature>
<feature type="region of interest" description="Disordered" evidence="2">
    <location>
        <begin position="131"/>
        <end position="238"/>
    </location>
</feature>
<evidence type="ECO:0000256" key="1">
    <source>
        <dbReference type="SAM" id="Coils"/>
    </source>
</evidence>
<feature type="compositionally biased region" description="Basic and acidic residues" evidence="2">
    <location>
        <begin position="305"/>
        <end position="314"/>
    </location>
</feature>
<evidence type="ECO:0000313" key="3">
    <source>
        <dbReference type="EMBL" id="KAG5461280.1"/>
    </source>
</evidence>
<feature type="compositionally biased region" description="Basic and acidic residues" evidence="2">
    <location>
        <begin position="33"/>
        <end position="42"/>
    </location>
</feature>
<comment type="caution">
    <text evidence="3">The sequence shown here is derived from an EMBL/GenBank/DDBJ whole genome shotgun (WGS) entry which is preliminary data.</text>
</comment>
<feature type="region of interest" description="Disordered" evidence="2">
    <location>
        <begin position="1"/>
        <end position="105"/>
    </location>
</feature>
<feature type="region of interest" description="Disordered" evidence="2">
    <location>
        <begin position="534"/>
        <end position="563"/>
    </location>
</feature>
<keyword evidence="4" id="KW-1185">Reference proteome</keyword>
<keyword evidence="1" id="KW-0175">Coiled coil</keyword>